<dbReference type="GO" id="GO:0008757">
    <property type="term" value="F:S-adenosylmethionine-dependent methyltransferase activity"/>
    <property type="evidence" value="ECO:0007669"/>
    <property type="project" value="InterPro"/>
</dbReference>
<evidence type="ECO:0000313" key="2">
    <source>
        <dbReference type="EMBL" id="GIH11063.1"/>
    </source>
</evidence>
<comment type="caution">
    <text evidence="2">The sequence shown here is derived from an EMBL/GenBank/DDBJ whole genome shotgun (WGS) entry which is preliminary data.</text>
</comment>
<evidence type="ECO:0000313" key="3">
    <source>
        <dbReference type="Proteomes" id="UP000612899"/>
    </source>
</evidence>
<accession>A0A8J3QKH2</accession>
<dbReference type="Pfam" id="PF08241">
    <property type="entry name" value="Methyltransf_11"/>
    <property type="match status" value="1"/>
</dbReference>
<feature type="domain" description="Methyltransferase type 11" evidence="1">
    <location>
        <begin position="41"/>
        <end position="132"/>
    </location>
</feature>
<keyword evidence="3" id="KW-1185">Reference proteome</keyword>
<dbReference type="InterPro" id="IPR029063">
    <property type="entry name" value="SAM-dependent_MTases_sf"/>
</dbReference>
<gene>
    <name evidence="2" type="ORF">Rhe02_91300</name>
</gene>
<dbReference type="PANTHER" id="PTHR43591:SF24">
    <property type="entry name" value="2-METHOXY-6-POLYPRENYL-1,4-BENZOQUINOL METHYLASE, MITOCHONDRIAL"/>
    <property type="match status" value="1"/>
</dbReference>
<protein>
    <recommendedName>
        <fullName evidence="1">Methyltransferase type 11 domain-containing protein</fullName>
    </recommendedName>
</protein>
<dbReference type="AlphaFoldDB" id="A0A8J3QKH2"/>
<dbReference type="RefSeq" id="WP_203914785.1">
    <property type="nucleotide sequence ID" value="NZ_BONY01000118.1"/>
</dbReference>
<proteinExistence type="predicted"/>
<dbReference type="SUPFAM" id="SSF53335">
    <property type="entry name" value="S-adenosyl-L-methionine-dependent methyltransferases"/>
    <property type="match status" value="1"/>
</dbReference>
<dbReference type="Gene3D" id="3.40.50.150">
    <property type="entry name" value="Vaccinia Virus protein VP39"/>
    <property type="match status" value="1"/>
</dbReference>
<name>A0A8J3QKH2_9ACTN</name>
<reference evidence="2" key="1">
    <citation type="submission" date="2021-01" db="EMBL/GenBank/DDBJ databases">
        <title>Whole genome shotgun sequence of Rhizocola hellebori NBRC 109834.</title>
        <authorList>
            <person name="Komaki H."/>
            <person name="Tamura T."/>
        </authorList>
    </citation>
    <scope>NUCLEOTIDE SEQUENCE</scope>
    <source>
        <strain evidence="2">NBRC 109834</strain>
    </source>
</reference>
<organism evidence="2 3">
    <name type="scientific">Rhizocola hellebori</name>
    <dbReference type="NCBI Taxonomy" id="1392758"/>
    <lineage>
        <taxon>Bacteria</taxon>
        <taxon>Bacillati</taxon>
        <taxon>Actinomycetota</taxon>
        <taxon>Actinomycetes</taxon>
        <taxon>Micromonosporales</taxon>
        <taxon>Micromonosporaceae</taxon>
        <taxon>Rhizocola</taxon>
    </lineage>
</organism>
<evidence type="ECO:0000259" key="1">
    <source>
        <dbReference type="Pfam" id="PF08241"/>
    </source>
</evidence>
<sequence length="253" mass="27005">MLTQYLSLDPLQTRIDTHERYSERADDVEAAVKPLPHQDLLDVGCGTGSFLRRLANAGHLGRLAAVDTSPAAIAALADVAAVSVHLADAQALPFPDGSFDVVTERHMLYHVPDPVLAIQEAYRVLRSGGTFAAIVNIAGATPMLFGLVAESVAAHGFDPGVFQVPVDSQNLPAMVESVFGHADIERHDNAFVFPSAEPVIAYAVSCLSGFGVEPDDPRREAVVNTIVQRATALFADGQVRRDPKGYVVVRAGR</sequence>
<dbReference type="EMBL" id="BONY01000118">
    <property type="protein sequence ID" value="GIH11063.1"/>
    <property type="molecule type" value="Genomic_DNA"/>
</dbReference>
<dbReference type="CDD" id="cd02440">
    <property type="entry name" value="AdoMet_MTases"/>
    <property type="match status" value="1"/>
</dbReference>
<dbReference type="Proteomes" id="UP000612899">
    <property type="component" value="Unassembled WGS sequence"/>
</dbReference>
<dbReference type="InterPro" id="IPR013216">
    <property type="entry name" value="Methyltransf_11"/>
</dbReference>
<dbReference type="PANTHER" id="PTHR43591">
    <property type="entry name" value="METHYLTRANSFERASE"/>
    <property type="match status" value="1"/>
</dbReference>